<keyword evidence="2" id="KW-0378">Hydrolase</keyword>
<gene>
    <name evidence="2" type="ORF">D1164_06990</name>
</gene>
<dbReference type="OrthoDB" id="712861at2"/>
<name>A0A399D201_9BACT</name>
<dbReference type="PANTHER" id="PTHR14859:SF15">
    <property type="entry name" value="ENDONUCLEASE_EXONUCLEASE_PHOSPHATASE DOMAIN-CONTAINING PROTEIN"/>
    <property type="match status" value="1"/>
</dbReference>
<dbReference type="Pfam" id="PF03372">
    <property type="entry name" value="Exo_endo_phos"/>
    <property type="match status" value="1"/>
</dbReference>
<dbReference type="InterPro" id="IPR005135">
    <property type="entry name" value="Endo/exonuclease/phosphatase"/>
</dbReference>
<keyword evidence="2" id="KW-0540">Nuclease</keyword>
<sequence length="266" mass="29747">MGTFNKWFLLLIVAGIMLIPASTFGQNNKNDNGYPLKVMSYNLRFGERATLEELAEYIKSENPDVVALQEMDVRTHRAQAPHQNGKDFITELGYLTGMLTAYARTIDYSGGYYGIGILSKYPFEKTQKVLLPIPEGSREQRAMLLADVELPGGKRFTFVSTHLDHSSSNVRKVQIEALNEALTNNPLPLIVAGDFNGKPDSPEINAGMQNWNRACNSDFTFPSNNPELKIDYIFYTPSANWTVKNAAVPKTQLSDHLPVTAEMELH</sequence>
<dbReference type="AlphaFoldDB" id="A0A399D201"/>
<dbReference type="Gene3D" id="3.60.10.10">
    <property type="entry name" value="Endonuclease/exonuclease/phosphatase"/>
    <property type="match status" value="1"/>
</dbReference>
<keyword evidence="3" id="KW-1185">Reference proteome</keyword>
<dbReference type="EMBL" id="QWET01000004">
    <property type="protein sequence ID" value="RIH66005.1"/>
    <property type="molecule type" value="Genomic_DNA"/>
</dbReference>
<dbReference type="GO" id="GO:0006506">
    <property type="term" value="P:GPI anchor biosynthetic process"/>
    <property type="evidence" value="ECO:0007669"/>
    <property type="project" value="TreeGrafter"/>
</dbReference>
<proteinExistence type="predicted"/>
<comment type="caution">
    <text evidence="2">The sequence shown here is derived from an EMBL/GenBank/DDBJ whole genome shotgun (WGS) entry which is preliminary data.</text>
</comment>
<accession>A0A399D201</accession>
<dbReference type="Proteomes" id="UP000266441">
    <property type="component" value="Unassembled WGS sequence"/>
</dbReference>
<dbReference type="SUPFAM" id="SSF56219">
    <property type="entry name" value="DNase I-like"/>
    <property type="match status" value="1"/>
</dbReference>
<dbReference type="GO" id="GO:0016020">
    <property type="term" value="C:membrane"/>
    <property type="evidence" value="ECO:0007669"/>
    <property type="project" value="GOC"/>
</dbReference>
<dbReference type="RefSeq" id="WP_119349240.1">
    <property type="nucleotide sequence ID" value="NZ_QWET01000004.1"/>
</dbReference>
<dbReference type="PANTHER" id="PTHR14859">
    <property type="entry name" value="CALCOFLUOR WHITE HYPERSENSITIVE PROTEIN PRECURSOR"/>
    <property type="match status" value="1"/>
</dbReference>
<feature type="domain" description="Endonuclease/exonuclease/phosphatase" evidence="1">
    <location>
        <begin position="39"/>
        <end position="256"/>
    </location>
</feature>
<dbReference type="GO" id="GO:0004519">
    <property type="term" value="F:endonuclease activity"/>
    <property type="evidence" value="ECO:0007669"/>
    <property type="project" value="UniProtKB-KW"/>
</dbReference>
<dbReference type="InterPro" id="IPR036691">
    <property type="entry name" value="Endo/exonu/phosph_ase_sf"/>
</dbReference>
<protein>
    <submittedName>
        <fullName evidence="2">Endonuclease</fullName>
    </submittedName>
</protein>
<evidence type="ECO:0000259" key="1">
    <source>
        <dbReference type="Pfam" id="PF03372"/>
    </source>
</evidence>
<keyword evidence="2" id="KW-0255">Endonuclease</keyword>
<evidence type="ECO:0000313" key="2">
    <source>
        <dbReference type="EMBL" id="RIH66005.1"/>
    </source>
</evidence>
<dbReference type="InterPro" id="IPR051916">
    <property type="entry name" value="GPI-anchor_lipid_remodeler"/>
</dbReference>
<organism evidence="2 3">
    <name type="scientific">Mariniphaga sediminis</name>
    <dbReference type="NCBI Taxonomy" id="1628158"/>
    <lineage>
        <taxon>Bacteria</taxon>
        <taxon>Pseudomonadati</taxon>
        <taxon>Bacteroidota</taxon>
        <taxon>Bacteroidia</taxon>
        <taxon>Marinilabiliales</taxon>
        <taxon>Prolixibacteraceae</taxon>
        <taxon>Mariniphaga</taxon>
    </lineage>
</organism>
<evidence type="ECO:0000313" key="3">
    <source>
        <dbReference type="Proteomes" id="UP000266441"/>
    </source>
</evidence>
<reference evidence="2 3" key="1">
    <citation type="journal article" date="2015" name="Int. J. Syst. Evol. Microbiol.">
        <title>Mariniphaga sediminis sp. nov., isolated from coastal sediment.</title>
        <authorList>
            <person name="Wang F.Q."/>
            <person name="Shen Q.Y."/>
            <person name="Chen G.J."/>
            <person name="Du Z.J."/>
        </authorList>
    </citation>
    <scope>NUCLEOTIDE SEQUENCE [LARGE SCALE GENOMIC DNA]</scope>
    <source>
        <strain evidence="2 3">SY21</strain>
    </source>
</reference>